<evidence type="ECO:0000256" key="1">
    <source>
        <dbReference type="SAM" id="Phobius"/>
    </source>
</evidence>
<dbReference type="AlphaFoldDB" id="X1B6H1"/>
<keyword evidence="1" id="KW-0812">Transmembrane</keyword>
<feature type="non-terminal residue" evidence="2">
    <location>
        <position position="1"/>
    </location>
</feature>
<reference evidence="2" key="1">
    <citation type="journal article" date="2014" name="Front. Microbiol.">
        <title>High frequency of phylogenetically diverse reductive dehalogenase-homologous genes in deep subseafloor sedimentary metagenomes.</title>
        <authorList>
            <person name="Kawai M."/>
            <person name="Futagami T."/>
            <person name="Toyoda A."/>
            <person name="Takaki Y."/>
            <person name="Nishi S."/>
            <person name="Hori S."/>
            <person name="Arai W."/>
            <person name="Tsubouchi T."/>
            <person name="Morono Y."/>
            <person name="Uchiyama I."/>
            <person name="Ito T."/>
            <person name="Fujiyama A."/>
            <person name="Inagaki F."/>
            <person name="Takami H."/>
        </authorList>
    </citation>
    <scope>NUCLEOTIDE SEQUENCE</scope>
    <source>
        <strain evidence="2">Expedition CK06-06</strain>
    </source>
</reference>
<organism evidence="2">
    <name type="scientific">marine sediment metagenome</name>
    <dbReference type="NCBI Taxonomy" id="412755"/>
    <lineage>
        <taxon>unclassified sequences</taxon>
        <taxon>metagenomes</taxon>
        <taxon>ecological metagenomes</taxon>
    </lineage>
</organism>
<feature type="transmembrane region" description="Helical" evidence="1">
    <location>
        <begin position="131"/>
        <end position="149"/>
    </location>
</feature>
<keyword evidence="1" id="KW-1133">Transmembrane helix</keyword>
<sequence length="150" mass="17810">TKRDKKNRIAEIEDGIDRYFKEFDEGKVIFLDDFKRFILWLRDQGYANLTIKNYVGTVKVFFSLNDERFTLTAKDWRQIKRTLMPKSTRAQTLDEILTIDQLKVLLLHMSVHLKAMKLTMMGFVNSSPYRVIWYGFATYWMSTVTVFSVT</sequence>
<protein>
    <recommendedName>
        <fullName evidence="3">Core-binding (CB) domain-containing protein</fullName>
    </recommendedName>
</protein>
<gene>
    <name evidence="2" type="ORF">S01H4_12824</name>
</gene>
<proteinExistence type="predicted"/>
<name>X1B6H1_9ZZZZ</name>
<accession>X1B6H1</accession>
<keyword evidence="1" id="KW-0472">Membrane</keyword>
<comment type="caution">
    <text evidence="2">The sequence shown here is derived from an EMBL/GenBank/DDBJ whole genome shotgun (WGS) entry which is preliminary data.</text>
</comment>
<evidence type="ECO:0008006" key="3">
    <source>
        <dbReference type="Google" id="ProtNLM"/>
    </source>
</evidence>
<evidence type="ECO:0000313" key="2">
    <source>
        <dbReference type="EMBL" id="GAG67606.1"/>
    </source>
</evidence>
<dbReference type="EMBL" id="BART01005565">
    <property type="protein sequence ID" value="GAG67606.1"/>
    <property type="molecule type" value="Genomic_DNA"/>
</dbReference>